<feature type="signal peptide" evidence="1">
    <location>
        <begin position="1"/>
        <end position="17"/>
    </location>
</feature>
<dbReference type="Proteomes" id="UP000072520">
    <property type="component" value="Unassembled WGS sequence"/>
</dbReference>
<sequence>MKRLIYFFLLMTGNALAAQTPDLKTVQEYCHITSIPLIQAASDAVIFDAFGHPEKMKALSDTVFSSQIFKAAPDDVRKAMKDTLEEVILSKDKKDKLLKAYSGDSQHDLNVLSSVWAYYSVEPYLIRCAYMKFAG</sequence>
<evidence type="ECO:0000313" key="3">
    <source>
        <dbReference type="Proteomes" id="UP000072520"/>
    </source>
</evidence>
<dbReference type="AlphaFoldDB" id="A0AB34VG24"/>
<name>A0AB34VG24_9GAMM</name>
<reference evidence="2 3" key="1">
    <citation type="journal article" date="2016" name="Front. Microbiol.">
        <title>Genomic Resource of Rice Seed Associated Bacteria.</title>
        <authorList>
            <person name="Midha S."/>
            <person name="Bansal K."/>
            <person name="Sharma S."/>
            <person name="Kumar N."/>
            <person name="Patil P.P."/>
            <person name="Chaudhry V."/>
            <person name="Patil P.B."/>
        </authorList>
    </citation>
    <scope>NUCLEOTIDE SEQUENCE [LARGE SCALE GENOMIC DNA]</scope>
    <source>
        <strain evidence="2 3">RSA13</strain>
    </source>
</reference>
<dbReference type="RefSeq" id="WP_033737925.1">
    <property type="nucleotide sequence ID" value="NZ_CP046585.1"/>
</dbReference>
<feature type="chain" id="PRO_5044227951" evidence="1">
    <location>
        <begin position="18"/>
        <end position="135"/>
    </location>
</feature>
<evidence type="ECO:0000256" key="1">
    <source>
        <dbReference type="SAM" id="SignalP"/>
    </source>
</evidence>
<gene>
    <name evidence="2" type="ORF">RSA13_10550</name>
</gene>
<organism evidence="2 3">
    <name type="scientific">Pantoea stewartii</name>
    <dbReference type="NCBI Taxonomy" id="66269"/>
    <lineage>
        <taxon>Bacteria</taxon>
        <taxon>Pseudomonadati</taxon>
        <taxon>Pseudomonadota</taxon>
        <taxon>Gammaproteobacteria</taxon>
        <taxon>Enterobacterales</taxon>
        <taxon>Erwiniaceae</taxon>
        <taxon>Pantoea</taxon>
    </lineage>
</organism>
<proteinExistence type="predicted"/>
<dbReference type="EMBL" id="LDSI01000012">
    <property type="protein sequence ID" value="KTS98046.1"/>
    <property type="molecule type" value="Genomic_DNA"/>
</dbReference>
<evidence type="ECO:0000313" key="2">
    <source>
        <dbReference type="EMBL" id="KTS98046.1"/>
    </source>
</evidence>
<protein>
    <submittedName>
        <fullName evidence="2">Uncharacterized protein</fullName>
    </submittedName>
</protein>
<comment type="caution">
    <text evidence="2">The sequence shown here is derived from an EMBL/GenBank/DDBJ whole genome shotgun (WGS) entry which is preliminary data.</text>
</comment>
<accession>A0AB34VG24</accession>
<keyword evidence="1" id="KW-0732">Signal</keyword>